<reference evidence="1" key="1">
    <citation type="journal article" date="2017" name="Nature">
        <title>The sunflower genome provides insights into oil metabolism, flowering and Asterid evolution.</title>
        <authorList>
            <person name="Badouin H."/>
            <person name="Gouzy J."/>
            <person name="Grassa C.J."/>
            <person name="Murat F."/>
            <person name="Staton S.E."/>
            <person name="Cottret L."/>
            <person name="Lelandais-Briere C."/>
            <person name="Owens G.L."/>
            <person name="Carrere S."/>
            <person name="Mayjonade B."/>
            <person name="Legrand L."/>
            <person name="Gill N."/>
            <person name="Kane N.C."/>
            <person name="Bowers J.E."/>
            <person name="Hubner S."/>
            <person name="Bellec A."/>
            <person name="Berard A."/>
            <person name="Berges H."/>
            <person name="Blanchet N."/>
            <person name="Boniface M.C."/>
            <person name="Brunel D."/>
            <person name="Catrice O."/>
            <person name="Chaidir N."/>
            <person name="Claudel C."/>
            <person name="Donnadieu C."/>
            <person name="Faraut T."/>
            <person name="Fievet G."/>
            <person name="Helmstetter N."/>
            <person name="King M."/>
            <person name="Knapp S.J."/>
            <person name="Lai Z."/>
            <person name="Le Paslier M.C."/>
            <person name="Lippi Y."/>
            <person name="Lorenzon L."/>
            <person name="Mandel J.R."/>
            <person name="Marage G."/>
            <person name="Marchand G."/>
            <person name="Marquand E."/>
            <person name="Bret-Mestries E."/>
            <person name="Morien E."/>
            <person name="Nambeesan S."/>
            <person name="Nguyen T."/>
            <person name="Pegot-Espagnet P."/>
            <person name="Pouilly N."/>
            <person name="Raftis F."/>
            <person name="Sallet E."/>
            <person name="Schiex T."/>
            <person name="Thomas J."/>
            <person name="Vandecasteele C."/>
            <person name="Vares D."/>
            <person name="Vear F."/>
            <person name="Vautrin S."/>
            <person name="Crespi M."/>
            <person name="Mangin B."/>
            <person name="Burke J.M."/>
            <person name="Salse J."/>
            <person name="Munos S."/>
            <person name="Vincourt P."/>
            <person name="Rieseberg L.H."/>
            <person name="Langlade N.B."/>
        </authorList>
    </citation>
    <scope>NUCLEOTIDE SEQUENCE</scope>
    <source>
        <tissue evidence="1">Leaves</tissue>
    </source>
</reference>
<proteinExistence type="predicted"/>
<dbReference type="EMBL" id="MNCJ02000317">
    <property type="protein sequence ID" value="KAF5820235.1"/>
    <property type="molecule type" value="Genomic_DNA"/>
</dbReference>
<dbReference type="Gramene" id="mRNA:HanXRQr2_Chr02g0086471">
    <property type="protein sequence ID" value="mRNA:HanXRQr2_Chr02g0086471"/>
    <property type="gene ID" value="HanXRQr2_Chr02g0086471"/>
</dbReference>
<comment type="caution">
    <text evidence="1">The sequence shown here is derived from an EMBL/GenBank/DDBJ whole genome shotgun (WGS) entry which is preliminary data.</text>
</comment>
<evidence type="ECO:0000313" key="1">
    <source>
        <dbReference type="EMBL" id="KAF5820235.1"/>
    </source>
</evidence>
<name>A0A9K3P1S0_HELAN</name>
<accession>A0A9K3P1S0</accession>
<organism evidence="1 2">
    <name type="scientific">Helianthus annuus</name>
    <name type="common">Common sunflower</name>
    <dbReference type="NCBI Taxonomy" id="4232"/>
    <lineage>
        <taxon>Eukaryota</taxon>
        <taxon>Viridiplantae</taxon>
        <taxon>Streptophyta</taxon>
        <taxon>Embryophyta</taxon>
        <taxon>Tracheophyta</taxon>
        <taxon>Spermatophyta</taxon>
        <taxon>Magnoliopsida</taxon>
        <taxon>eudicotyledons</taxon>
        <taxon>Gunneridae</taxon>
        <taxon>Pentapetalae</taxon>
        <taxon>asterids</taxon>
        <taxon>campanulids</taxon>
        <taxon>Asterales</taxon>
        <taxon>Asteraceae</taxon>
        <taxon>Asteroideae</taxon>
        <taxon>Heliantheae alliance</taxon>
        <taxon>Heliantheae</taxon>
        <taxon>Helianthus</taxon>
    </lineage>
</organism>
<dbReference type="Proteomes" id="UP000215914">
    <property type="component" value="Unassembled WGS sequence"/>
</dbReference>
<sequence>MCRTWTFVICWKMKFIVKTRSQPLTTMKDSYNRRFEGLILSIKTAETRNLIAKNFIP</sequence>
<gene>
    <name evidence="1" type="ORF">HanXRQr2_Chr02g0086471</name>
</gene>
<dbReference type="AlphaFoldDB" id="A0A9K3P1S0"/>
<keyword evidence="2" id="KW-1185">Reference proteome</keyword>
<protein>
    <submittedName>
        <fullName evidence="1">Uncharacterized protein</fullName>
    </submittedName>
</protein>
<evidence type="ECO:0000313" key="2">
    <source>
        <dbReference type="Proteomes" id="UP000215914"/>
    </source>
</evidence>
<reference evidence="1" key="2">
    <citation type="submission" date="2020-06" db="EMBL/GenBank/DDBJ databases">
        <title>Helianthus annuus Genome sequencing and assembly Release 2.</title>
        <authorList>
            <person name="Gouzy J."/>
            <person name="Langlade N."/>
            <person name="Munos S."/>
        </authorList>
    </citation>
    <scope>NUCLEOTIDE SEQUENCE</scope>
    <source>
        <tissue evidence="1">Leaves</tissue>
    </source>
</reference>